<evidence type="ECO:0000313" key="9">
    <source>
        <dbReference type="EMBL" id="SIT82457.1"/>
    </source>
</evidence>
<dbReference type="InterPro" id="IPR001525">
    <property type="entry name" value="C5_MeTfrase"/>
</dbReference>
<dbReference type="AlphaFoldDB" id="A0A1R3WWL7"/>
<keyword evidence="3 7" id="KW-0808">Transferase</keyword>
<feature type="active site" evidence="7">
    <location>
        <position position="73"/>
    </location>
</feature>
<keyword evidence="2 7" id="KW-0489">Methyltransferase</keyword>
<dbReference type="PRINTS" id="PR00105">
    <property type="entry name" value="C5METTRFRASE"/>
</dbReference>
<dbReference type="Gene3D" id="3.40.50.150">
    <property type="entry name" value="Vaccinia Virus protein VP39"/>
    <property type="match status" value="1"/>
</dbReference>
<dbReference type="Pfam" id="PF00145">
    <property type="entry name" value="DNA_methylase"/>
    <property type="match status" value="1"/>
</dbReference>
<accession>A0A1R3WWL7</accession>
<organism evidence="9 10">
    <name type="scientific">Yoonia rosea</name>
    <dbReference type="NCBI Taxonomy" id="287098"/>
    <lineage>
        <taxon>Bacteria</taxon>
        <taxon>Pseudomonadati</taxon>
        <taxon>Pseudomonadota</taxon>
        <taxon>Alphaproteobacteria</taxon>
        <taxon>Rhodobacterales</taxon>
        <taxon>Paracoccaceae</taxon>
        <taxon>Yoonia</taxon>
    </lineage>
</organism>
<comment type="catalytic activity">
    <reaction evidence="6">
        <text>a 2'-deoxycytidine in DNA + S-adenosyl-L-methionine = a 5-methyl-2'-deoxycytidine in DNA + S-adenosyl-L-homocysteine + H(+)</text>
        <dbReference type="Rhea" id="RHEA:13681"/>
        <dbReference type="Rhea" id="RHEA-COMP:11369"/>
        <dbReference type="Rhea" id="RHEA-COMP:11370"/>
        <dbReference type="ChEBI" id="CHEBI:15378"/>
        <dbReference type="ChEBI" id="CHEBI:57856"/>
        <dbReference type="ChEBI" id="CHEBI:59789"/>
        <dbReference type="ChEBI" id="CHEBI:85452"/>
        <dbReference type="ChEBI" id="CHEBI:85454"/>
        <dbReference type="EC" id="2.1.1.37"/>
    </reaction>
</comment>
<name>A0A1R3WWL7_9RHOB</name>
<reference evidence="10" key="1">
    <citation type="submission" date="2017-01" db="EMBL/GenBank/DDBJ databases">
        <authorList>
            <person name="Varghese N."/>
            <person name="Submissions S."/>
        </authorList>
    </citation>
    <scope>NUCLEOTIDE SEQUENCE [LARGE SCALE GENOMIC DNA]</scope>
    <source>
        <strain evidence="10">DSM 29591</strain>
    </source>
</reference>
<dbReference type="GO" id="GO:0003677">
    <property type="term" value="F:DNA binding"/>
    <property type="evidence" value="ECO:0007669"/>
    <property type="project" value="TreeGrafter"/>
</dbReference>
<evidence type="ECO:0000256" key="8">
    <source>
        <dbReference type="RuleBase" id="RU000416"/>
    </source>
</evidence>
<evidence type="ECO:0000256" key="5">
    <source>
        <dbReference type="ARBA" id="ARBA00022747"/>
    </source>
</evidence>
<dbReference type="InterPro" id="IPR029063">
    <property type="entry name" value="SAM-dependent_MTases_sf"/>
</dbReference>
<evidence type="ECO:0000256" key="4">
    <source>
        <dbReference type="ARBA" id="ARBA00022691"/>
    </source>
</evidence>
<gene>
    <name evidence="9" type="ORF">SAMN05421665_1465</name>
</gene>
<keyword evidence="5" id="KW-0680">Restriction system</keyword>
<dbReference type="PANTHER" id="PTHR10629:SF50">
    <property type="entry name" value="DNA (CYTOSINE-5)-METHYLTRANSFERASE CMT3"/>
    <property type="match status" value="1"/>
</dbReference>
<dbReference type="SUPFAM" id="SSF53335">
    <property type="entry name" value="S-adenosyl-L-methionine-dependent methyltransferases"/>
    <property type="match status" value="1"/>
</dbReference>
<dbReference type="EC" id="2.1.1.37" evidence="1"/>
<dbReference type="NCBIfam" id="TIGR00675">
    <property type="entry name" value="dcm"/>
    <property type="match status" value="1"/>
</dbReference>
<comment type="similarity">
    <text evidence="7 8">Belongs to the class I-like SAM-binding methyltransferase superfamily. C5-methyltransferase family.</text>
</comment>
<protein>
    <recommendedName>
        <fullName evidence="1">DNA (cytosine-5-)-methyltransferase</fullName>
        <ecNumber evidence="1">2.1.1.37</ecNumber>
    </recommendedName>
</protein>
<dbReference type="RefSeq" id="WP_076659007.1">
    <property type="nucleotide sequence ID" value="NZ_FTPR01000001.1"/>
</dbReference>
<evidence type="ECO:0000256" key="2">
    <source>
        <dbReference type="ARBA" id="ARBA00022603"/>
    </source>
</evidence>
<dbReference type="InterPro" id="IPR050390">
    <property type="entry name" value="C5-Methyltransferase"/>
</dbReference>
<keyword evidence="10" id="KW-1185">Reference proteome</keyword>
<dbReference type="Proteomes" id="UP000186997">
    <property type="component" value="Unassembled WGS sequence"/>
</dbReference>
<dbReference type="STRING" id="287098.SAMN05421665_1465"/>
<dbReference type="GO" id="GO:0003886">
    <property type="term" value="F:DNA (cytosine-5-)-methyltransferase activity"/>
    <property type="evidence" value="ECO:0007669"/>
    <property type="project" value="UniProtKB-EC"/>
</dbReference>
<dbReference type="OrthoDB" id="9813719at2"/>
<evidence type="ECO:0000256" key="1">
    <source>
        <dbReference type="ARBA" id="ARBA00011975"/>
    </source>
</evidence>
<dbReference type="PROSITE" id="PS51679">
    <property type="entry name" value="SAM_MT_C5"/>
    <property type="match status" value="1"/>
</dbReference>
<evidence type="ECO:0000256" key="7">
    <source>
        <dbReference type="PROSITE-ProRule" id="PRU01016"/>
    </source>
</evidence>
<sequence length="393" mass="43376">MNQNRTIVSLFSGIGGFEVGFAKSGIPTSLACEIEPTAQLVLKSHIANTRIYDDVSELKSIPSAFAVTAGFPCQNLSLVGDNSGIQGRDTKIVFDMFSLVAKSPDHEWLVLENVPFMLWQRKGEAIRFVTEKLSSLGYKWAYRVVDARSFGIPQRRRRVVIVASKKHDPRDVLFSTDCDSPSWIEDDGKVPCGFSWTEGRYGLGWAPNGVPTIKGGSRIGVPSPPAIWFRDTGLIGTPSIEDAERLQGFDAHWTKAATGPKGQLGARWKLVGNAIPVGIADWVARQLVSPGTFLLDDRVKVWKSRIWPNAAYDVGDGVMKVDIGEFPEKHQCEGLSKFLCFPVKELSERASLGFLKRAREGKLRFKDGFLDAVEQHANTMSQKNYVAARTAAE</sequence>
<proteinExistence type="inferred from homology"/>
<dbReference type="GO" id="GO:0009307">
    <property type="term" value="P:DNA restriction-modification system"/>
    <property type="evidence" value="ECO:0007669"/>
    <property type="project" value="UniProtKB-KW"/>
</dbReference>
<dbReference type="EMBL" id="FTPR01000001">
    <property type="protein sequence ID" value="SIT82457.1"/>
    <property type="molecule type" value="Genomic_DNA"/>
</dbReference>
<dbReference type="GO" id="GO:0044027">
    <property type="term" value="P:negative regulation of gene expression via chromosomal CpG island methylation"/>
    <property type="evidence" value="ECO:0007669"/>
    <property type="project" value="TreeGrafter"/>
</dbReference>
<evidence type="ECO:0000313" key="10">
    <source>
        <dbReference type="Proteomes" id="UP000186997"/>
    </source>
</evidence>
<dbReference type="GO" id="GO:0032259">
    <property type="term" value="P:methylation"/>
    <property type="evidence" value="ECO:0007669"/>
    <property type="project" value="UniProtKB-KW"/>
</dbReference>
<evidence type="ECO:0000256" key="3">
    <source>
        <dbReference type="ARBA" id="ARBA00022679"/>
    </source>
</evidence>
<keyword evidence="4 7" id="KW-0949">S-adenosyl-L-methionine</keyword>
<evidence type="ECO:0000256" key="6">
    <source>
        <dbReference type="ARBA" id="ARBA00047422"/>
    </source>
</evidence>
<dbReference type="PANTHER" id="PTHR10629">
    <property type="entry name" value="CYTOSINE-SPECIFIC METHYLTRANSFERASE"/>
    <property type="match status" value="1"/>
</dbReference>